<comment type="similarity">
    <text evidence="3 16">Belongs to the cytochrome c oxidase subunit 2 family.</text>
</comment>
<keyword evidence="11 18" id="KW-1133">Transmembrane helix</keyword>
<dbReference type="AlphaFoldDB" id="I0BTH0"/>
<dbReference type="NCBIfam" id="TIGR01432">
    <property type="entry name" value="QOXA"/>
    <property type="match status" value="1"/>
</dbReference>
<evidence type="ECO:0000256" key="17">
    <source>
        <dbReference type="SAM" id="MobiDB-lite"/>
    </source>
</evidence>
<dbReference type="GO" id="GO:0016682">
    <property type="term" value="F:oxidoreductase activity, acting on diphenols and related substances as donors, oxygen as acceptor"/>
    <property type="evidence" value="ECO:0007669"/>
    <property type="project" value="InterPro"/>
</dbReference>
<dbReference type="InterPro" id="IPR006332">
    <property type="entry name" value="QoxA"/>
</dbReference>
<dbReference type="InterPro" id="IPR008972">
    <property type="entry name" value="Cupredoxin"/>
</dbReference>
<dbReference type="InterPro" id="IPR036257">
    <property type="entry name" value="Cyt_c_oxidase_su2_TM_sf"/>
</dbReference>
<evidence type="ECO:0000256" key="16">
    <source>
        <dbReference type="PIRNR" id="PIRNR000292"/>
    </source>
</evidence>
<evidence type="ECO:0000256" key="4">
    <source>
        <dbReference type="ARBA" id="ARBA00016131"/>
    </source>
</evidence>
<evidence type="ECO:0000313" key="22">
    <source>
        <dbReference type="Proteomes" id="UP000007392"/>
    </source>
</evidence>
<comment type="catalytic activity">
    <reaction evidence="1 16">
        <text>2 a quinol + O2 = 2 a quinone + 2 H2O</text>
        <dbReference type="Rhea" id="RHEA:55376"/>
        <dbReference type="ChEBI" id="CHEBI:15377"/>
        <dbReference type="ChEBI" id="CHEBI:15379"/>
        <dbReference type="ChEBI" id="CHEBI:24646"/>
        <dbReference type="ChEBI" id="CHEBI:132124"/>
    </reaction>
</comment>
<evidence type="ECO:0000256" key="6">
    <source>
        <dbReference type="ARBA" id="ARBA00022475"/>
    </source>
</evidence>
<keyword evidence="10 16" id="KW-0249">Electron transport</keyword>
<protein>
    <recommendedName>
        <fullName evidence="4 16">Quinol oxidase subunit 2</fullName>
        <ecNumber evidence="16">1.10.3.-</ecNumber>
    </recommendedName>
</protein>
<dbReference type="CDD" id="cd04212">
    <property type="entry name" value="CuRO_UO_II"/>
    <property type="match status" value="1"/>
</dbReference>
<dbReference type="GO" id="GO:0004129">
    <property type="term" value="F:cytochrome-c oxidase activity"/>
    <property type="evidence" value="ECO:0007669"/>
    <property type="project" value="UniProtKB-UniRule"/>
</dbReference>
<evidence type="ECO:0000256" key="11">
    <source>
        <dbReference type="ARBA" id="ARBA00022989"/>
    </source>
</evidence>
<dbReference type="InterPro" id="IPR010514">
    <property type="entry name" value="COX_ARM"/>
</dbReference>
<dbReference type="InterPro" id="IPR002429">
    <property type="entry name" value="CcO_II-like_C"/>
</dbReference>
<comment type="subcellular location">
    <subcellularLocation>
        <location evidence="2">Cell membrane</location>
        <topology evidence="2">Multi-pass membrane protein</topology>
    </subcellularLocation>
</comment>
<proteinExistence type="inferred from homology"/>
<dbReference type="GO" id="GO:0009486">
    <property type="term" value="F:cytochrome bo3 ubiquinol oxidase activity"/>
    <property type="evidence" value="ECO:0007669"/>
    <property type="project" value="InterPro"/>
</dbReference>
<organism evidence="21 22">
    <name type="scientific">Paenibacillus mucilaginosus K02</name>
    <dbReference type="NCBI Taxonomy" id="997761"/>
    <lineage>
        <taxon>Bacteria</taxon>
        <taxon>Bacillati</taxon>
        <taxon>Bacillota</taxon>
        <taxon>Bacilli</taxon>
        <taxon>Bacillales</taxon>
        <taxon>Paenibacillaceae</taxon>
        <taxon>Paenibacillus</taxon>
    </lineage>
</organism>
<dbReference type="InterPro" id="IPR011759">
    <property type="entry name" value="Cyt_c_oxidase_su2_TM_dom"/>
</dbReference>
<evidence type="ECO:0000256" key="3">
    <source>
        <dbReference type="ARBA" id="ARBA00007866"/>
    </source>
</evidence>
<keyword evidence="5 16" id="KW-0813">Transport</keyword>
<dbReference type="Gene3D" id="1.10.287.90">
    <property type="match status" value="1"/>
</dbReference>
<keyword evidence="12 16" id="KW-0560">Oxidoreductase</keyword>
<evidence type="ECO:0000259" key="20">
    <source>
        <dbReference type="PROSITE" id="PS50999"/>
    </source>
</evidence>
<dbReference type="InterPro" id="IPR034227">
    <property type="entry name" value="CuRO_UO_II"/>
</dbReference>
<dbReference type="PATRIC" id="fig|997761.3.peg.6854"/>
<keyword evidence="14" id="KW-0564">Palmitate</keyword>
<evidence type="ECO:0000256" key="10">
    <source>
        <dbReference type="ARBA" id="ARBA00022982"/>
    </source>
</evidence>
<feature type="domain" description="Cytochrome oxidase subunit II transmembrane region profile" evidence="20">
    <location>
        <begin position="12"/>
        <end position="110"/>
    </location>
</feature>
<dbReference type="InterPro" id="IPR006333">
    <property type="entry name" value="Cyt_o_ubiquinol_oxidase_su2"/>
</dbReference>
<dbReference type="HOGENOM" id="CLU_036876_6_1_9"/>
<dbReference type="SUPFAM" id="SSF49503">
    <property type="entry name" value="Cupredoxins"/>
    <property type="match status" value="1"/>
</dbReference>
<dbReference type="PIRSF" id="PIRSF000292">
    <property type="entry name" value="Ubi_od_II"/>
    <property type="match status" value="1"/>
</dbReference>
<keyword evidence="6 16" id="KW-1003">Cell membrane</keyword>
<keyword evidence="8 18" id="KW-0812">Transmembrane</keyword>
<evidence type="ECO:0000313" key="21">
    <source>
        <dbReference type="EMBL" id="AFH65667.1"/>
    </source>
</evidence>
<evidence type="ECO:0000256" key="1">
    <source>
        <dbReference type="ARBA" id="ARBA00000725"/>
    </source>
</evidence>
<name>I0BTH0_9BACL</name>
<evidence type="ECO:0000256" key="14">
    <source>
        <dbReference type="ARBA" id="ARBA00023139"/>
    </source>
</evidence>
<dbReference type="PANTHER" id="PTHR22888:SF18">
    <property type="entry name" value="CYTOCHROME BO(3) UBIQUINOL OXIDASE SUBUNIT 2"/>
    <property type="match status" value="1"/>
</dbReference>
<dbReference type="InterPro" id="IPR045187">
    <property type="entry name" value="CcO_II"/>
</dbReference>
<sequence length="319" mass="35313">MLLLLAGVLLLSACGEQPMVLDPKGPIASDQKDLILISSLLCAVILFPVLGLTAYIVWKYREREGSTAAYEPHFSHSTKLELIWWGIPILIIIILAAVTARYTYALEPSKPIESEKKAITIQATSLDWKWLFTYPEQGIATVNYLQIPEDVPVKFELTSDAPMNSFWIPQLGGQMYTMSGMGMTLFLQADHEGRYYGSGANFSGEYFGDMKFFVDVKPQSQFDAWVQEVKASPEKLTNDSYEKLAEKGTSPVVLYSSFPEGLFQRIVTKYAPGGHAHGQHNEPTPQSKTDPVQQPLPDAKEDHTQGGSTGTDHSGHTGH</sequence>
<evidence type="ECO:0000256" key="5">
    <source>
        <dbReference type="ARBA" id="ARBA00022448"/>
    </source>
</evidence>
<dbReference type="PROSITE" id="PS50857">
    <property type="entry name" value="COX2_CUA"/>
    <property type="match status" value="1"/>
</dbReference>
<keyword evidence="7 16" id="KW-0679">Respiratory chain</keyword>
<keyword evidence="9" id="KW-0732">Signal</keyword>
<evidence type="ECO:0000256" key="2">
    <source>
        <dbReference type="ARBA" id="ARBA00004651"/>
    </source>
</evidence>
<keyword evidence="13 16" id="KW-0472">Membrane</keyword>
<dbReference type="Pfam" id="PF06481">
    <property type="entry name" value="COX_ARM"/>
    <property type="match status" value="1"/>
</dbReference>
<feature type="transmembrane region" description="Helical" evidence="18">
    <location>
        <begin position="34"/>
        <end position="58"/>
    </location>
</feature>
<dbReference type="SUPFAM" id="SSF81464">
    <property type="entry name" value="Cytochrome c oxidase subunit II-like, transmembrane region"/>
    <property type="match status" value="1"/>
</dbReference>
<evidence type="ECO:0000259" key="19">
    <source>
        <dbReference type="PROSITE" id="PS50857"/>
    </source>
</evidence>
<dbReference type="GO" id="GO:0005886">
    <property type="term" value="C:plasma membrane"/>
    <property type="evidence" value="ECO:0007669"/>
    <property type="project" value="UniProtKB-SubCell"/>
</dbReference>
<feature type="transmembrane region" description="Helical" evidence="18">
    <location>
        <begin position="82"/>
        <end position="104"/>
    </location>
</feature>
<dbReference type="GO" id="GO:0042773">
    <property type="term" value="P:ATP synthesis coupled electron transport"/>
    <property type="evidence" value="ECO:0007669"/>
    <property type="project" value="TreeGrafter"/>
</dbReference>
<feature type="domain" description="Cytochrome oxidase subunit II copper A binding" evidence="19">
    <location>
        <begin position="116"/>
        <end position="228"/>
    </location>
</feature>
<dbReference type="PANTHER" id="PTHR22888">
    <property type="entry name" value="CYTOCHROME C OXIDASE, SUBUNIT II"/>
    <property type="match status" value="1"/>
</dbReference>
<gene>
    <name evidence="21" type="ORF">B2K_34050</name>
</gene>
<reference evidence="21 22" key="1">
    <citation type="submission" date="2013-06" db="EMBL/GenBank/DDBJ databases">
        <title>Complete genome sequence of Paenibacillus mucilaginosus K02.</title>
        <authorList>
            <person name="Xiao B."/>
            <person name="Sun L."/>
            <person name="Xiao L."/>
            <person name="Lian B."/>
        </authorList>
    </citation>
    <scope>NUCLEOTIDE SEQUENCE [LARGE SCALE GENOMIC DNA]</scope>
    <source>
        <strain evidence="21 22">K02</strain>
    </source>
</reference>
<evidence type="ECO:0000256" key="18">
    <source>
        <dbReference type="SAM" id="Phobius"/>
    </source>
</evidence>
<dbReference type="EMBL" id="CP003422">
    <property type="protein sequence ID" value="AFH65667.1"/>
    <property type="molecule type" value="Genomic_DNA"/>
</dbReference>
<dbReference type="EC" id="1.10.3.-" evidence="16"/>
<comment type="function">
    <text evidence="16">Catalyzes quinol oxidation with the concomitant reduction of oxygen to water. Subunit II transfers the electrons from a quinol to the binuclear center of the catalytic subunit I.</text>
</comment>
<evidence type="ECO:0000256" key="13">
    <source>
        <dbReference type="ARBA" id="ARBA00023136"/>
    </source>
</evidence>
<dbReference type="KEGG" id="pmw:B2K_34050"/>
<evidence type="ECO:0000256" key="8">
    <source>
        <dbReference type="ARBA" id="ARBA00022692"/>
    </source>
</evidence>
<feature type="region of interest" description="Disordered" evidence="17">
    <location>
        <begin position="272"/>
        <end position="319"/>
    </location>
</feature>
<feature type="compositionally biased region" description="Polar residues" evidence="17">
    <location>
        <begin position="281"/>
        <end position="292"/>
    </location>
</feature>
<accession>I0BTH0</accession>
<dbReference type="GO" id="GO:0005507">
    <property type="term" value="F:copper ion binding"/>
    <property type="evidence" value="ECO:0007669"/>
    <property type="project" value="InterPro"/>
</dbReference>
<dbReference type="PROSITE" id="PS50999">
    <property type="entry name" value="COX2_TM"/>
    <property type="match status" value="1"/>
</dbReference>
<dbReference type="Pfam" id="PF02790">
    <property type="entry name" value="COX2_TM"/>
    <property type="match status" value="1"/>
</dbReference>
<evidence type="ECO:0000256" key="15">
    <source>
        <dbReference type="ARBA" id="ARBA00023288"/>
    </source>
</evidence>
<dbReference type="Gene3D" id="2.60.40.420">
    <property type="entry name" value="Cupredoxins - blue copper proteins"/>
    <property type="match status" value="1"/>
</dbReference>
<evidence type="ECO:0000256" key="12">
    <source>
        <dbReference type="ARBA" id="ARBA00023002"/>
    </source>
</evidence>
<evidence type="ECO:0000256" key="9">
    <source>
        <dbReference type="ARBA" id="ARBA00022729"/>
    </source>
</evidence>
<keyword evidence="15" id="KW-0449">Lipoprotein</keyword>
<dbReference type="Proteomes" id="UP000007392">
    <property type="component" value="Chromosome"/>
</dbReference>
<evidence type="ECO:0000256" key="7">
    <source>
        <dbReference type="ARBA" id="ARBA00022660"/>
    </source>
</evidence>